<dbReference type="EMBL" id="CP032050">
    <property type="protein sequence ID" value="AYN69071.1"/>
    <property type="molecule type" value="Genomic_DNA"/>
</dbReference>
<sequence length="269" mass="31436">MIKIENVTYKQRIDNYFKDLNEFLSSGDESGDEEIDFLIPQLGGYIYALQVSTLNKDFVDMVKSQQTQYFEVGENAARMHGLQLKLIYLNNCKVSRDDILDTVQNFDEQTKNFQTEEIDFVLNSYFYTEEGKIWFERREWINSVKSLAKFCKWLHTRKEQILNGEVASDDITDSLDRLEFNLNQTDLVHFFDLLVDADLIKEPENEVHKTKGGFYGKLAKYFTAKGKSINPKSAKTIKANKENKGTPYSQSYYEMLNNLKKTIERKLDI</sequence>
<organism evidence="1 2">
    <name type="scientific">Euzebyella marina</name>
    <dbReference type="NCBI Taxonomy" id="1761453"/>
    <lineage>
        <taxon>Bacteria</taxon>
        <taxon>Pseudomonadati</taxon>
        <taxon>Bacteroidota</taxon>
        <taxon>Flavobacteriia</taxon>
        <taxon>Flavobacteriales</taxon>
        <taxon>Flavobacteriaceae</taxon>
        <taxon>Euzebyella</taxon>
    </lineage>
</organism>
<evidence type="ECO:0000313" key="1">
    <source>
        <dbReference type="EMBL" id="AYN69071.1"/>
    </source>
</evidence>
<dbReference type="RefSeq" id="WP_121850078.1">
    <property type="nucleotide sequence ID" value="NZ_CP032050.1"/>
</dbReference>
<gene>
    <name evidence="1" type="ORF">D1013_17645</name>
</gene>
<reference evidence="1 2" key="1">
    <citation type="submission" date="2018-08" db="EMBL/GenBank/DDBJ databases">
        <title>The reduced genetic potential of extracellular carbohydrate catabolism in Euzebyella marina RN62, a Flavobacteriia bacterium isolated from the hadal water.</title>
        <authorList>
            <person name="Xue C."/>
        </authorList>
    </citation>
    <scope>NUCLEOTIDE SEQUENCE [LARGE SCALE GENOMIC DNA]</scope>
    <source>
        <strain evidence="1 2">RN62</strain>
    </source>
</reference>
<protein>
    <submittedName>
        <fullName evidence="1">Uncharacterized protein</fullName>
    </submittedName>
</protein>
<dbReference type="Proteomes" id="UP000276309">
    <property type="component" value="Chromosome"/>
</dbReference>
<accession>A0A3G2LA40</accession>
<dbReference type="AlphaFoldDB" id="A0A3G2LA40"/>
<name>A0A3G2LA40_9FLAO</name>
<keyword evidence="2" id="KW-1185">Reference proteome</keyword>
<dbReference type="KEGG" id="emar:D1013_17645"/>
<proteinExistence type="predicted"/>
<evidence type="ECO:0000313" key="2">
    <source>
        <dbReference type="Proteomes" id="UP000276309"/>
    </source>
</evidence>